<organism evidence="2 3">
    <name type="scientific">Sphaerobolus stellatus (strain SS14)</name>
    <dbReference type="NCBI Taxonomy" id="990650"/>
    <lineage>
        <taxon>Eukaryota</taxon>
        <taxon>Fungi</taxon>
        <taxon>Dikarya</taxon>
        <taxon>Basidiomycota</taxon>
        <taxon>Agaricomycotina</taxon>
        <taxon>Agaricomycetes</taxon>
        <taxon>Phallomycetidae</taxon>
        <taxon>Geastrales</taxon>
        <taxon>Sphaerobolaceae</taxon>
        <taxon>Sphaerobolus</taxon>
    </lineage>
</organism>
<dbReference type="PANTHER" id="PTHR43205:SF7">
    <property type="entry name" value="PROSTAGLANDIN REDUCTASE 1"/>
    <property type="match status" value="1"/>
</dbReference>
<reference evidence="2 3" key="1">
    <citation type="submission" date="2014-06" db="EMBL/GenBank/DDBJ databases">
        <title>Evolutionary Origins and Diversification of the Mycorrhizal Mutualists.</title>
        <authorList>
            <consortium name="DOE Joint Genome Institute"/>
            <consortium name="Mycorrhizal Genomics Consortium"/>
            <person name="Kohler A."/>
            <person name="Kuo A."/>
            <person name="Nagy L.G."/>
            <person name="Floudas D."/>
            <person name="Copeland A."/>
            <person name="Barry K.W."/>
            <person name="Cichocki N."/>
            <person name="Veneault-Fourrey C."/>
            <person name="LaButti K."/>
            <person name="Lindquist E.A."/>
            <person name="Lipzen A."/>
            <person name="Lundell T."/>
            <person name="Morin E."/>
            <person name="Murat C."/>
            <person name="Riley R."/>
            <person name="Ohm R."/>
            <person name="Sun H."/>
            <person name="Tunlid A."/>
            <person name="Henrissat B."/>
            <person name="Grigoriev I.V."/>
            <person name="Hibbett D.S."/>
            <person name="Martin F."/>
        </authorList>
    </citation>
    <scope>NUCLEOTIDE SEQUENCE [LARGE SCALE GENOMIC DNA]</scope>
    <source>
        <strain evidence="2 3">SS14</strain>
    </source>
</reference>
<dbReference type="CDD" id="cd05288">
    <property type="entry name" value="PGDH"/>
    <property type="match status" value="1"/>
</dbReference>
<dbReference type="InterPro" id="IPR011032">
    <property type="entry name" value="GroES-like_sf"/>
</dbReference>
<dbReference type="InterPro" id="IPR013149">
    <property type="entry name" value="ADH-like_C"/>
</dbReference>
<dbReference type="OrthoDB" id="809632at2759"/>
<dbReference type="Proteomes" id="UP000054279">
    <property type="component" value="Unassembled WGS sequence"/>
</dbReference>
<dbReference type="SUPFAM" id="SSF50129">
    <property type="entry name" value="GroES-like"/>
    <property type="match status" value="1"/>
</dbReference>
<dbReference type="InterPro" id="IPR045010">
    <property type="entry name" value="MDR_fam"/>
</dbReference>
<dbReference type="SMART" id="SM00829">
    <property type="entry name" value="PKS_ER"/>
    <property type="match status" value="1"/>
</dbReference>
<sequence>MARRSFPVKKFLRVESRTSRSPSDDEQYYFMSGEKASQFRQLTCQFIQPLYELRKPFLNFALGVVLRSENPKYKTGDHVYGFLGSQAYIIYHDVPPLTILPVIENLPWSVYAGTLGMAGQTTYIGWKLYSKATKGETMFISTAAGPVGSAVVQITKDQGLKVVVSAGSDEKVEFIKSIGVGIAFNYKSQDTRAVLENLGTGVDIFWDNASYLFCVVDTLYSGILEIAIDLLNVYGRLINCESISQHNTETKYGIKNLLFVMLKSLSMSVPIASNHFDLLGEFYIEFPQKVFGSEIKYTGQRHQGWEQVGQAILNVQKRQNKAKAVLVVASELFSHKL</sequence>
<dbReference type="GO" id="GO:0016628">
    <property type="term" value="F:oxidoreductase activity, acting on the CH-CH group of donors, NAD or NADP as acceptor"/>
    <property type="evidence" value="ECO:0007669"/>
    <property type="project" value="InterPro"/>
</dbReference>
<evidence type="ECO:0000313" key="3">
    <source>
        <dbReference type="Proteomes" id="UP000054279"/>
    </source>
</evidence>
<dbReference type="SUPFAM" id="SSF51735">
    <property type="entry name" value="NAD(P)-binding Rossmann-fold domains"/>
    <property type="match status" value="1"/>
</dbReference>
<dbReference type="PANTHER" id="PTHR43205">
    <property type="entry name" value="PROSTAGLANDIN REDUCTASE"/>
    <property type="match status" value="1"/>
</dbReference>
<dbReference type="Gene3D" id="3.40.50.720">
    <property type="entry name" value="NAD(P)-binding Rossmann-like Domain"/>
    <property type="match status" value="1"/>
</dbReference>
<dbReference type="AlphaFoldDB" id="A0A0C9U226"/>
<keyword evidence="3" id="KW-1185">Reference proteome</keyword>
<dbReference type="Pfam" id="PF00107">
    <property type="entry name" value="ADH_zinc_N"/>
    <property type="match status" value="1"/>
</dbReference>
<dbReference type="Gene3D" id="3.90.180.10">
    <property type="entry name" value="Medium-chain alcohol dehydrogenases, catalytic domain"/>
    <property type="match status" value="1"/>
</dbReference>
<feature type="domain" description="Enoyl reductase (ER)" evidence="1">
    <location>
        <begin position="23"/>
        <end position="326"/>
    </location>
</feature>
<dbReference type="InterPro" id="IPR036291">
    <property type="entry name" value="NAD(P)-bd_dom_sf"/>
</dbReference>
<proteinExistence type="predicted"/>
<name>A0A0C9U226_SPHS4</name>
<dbReference type="InterPro" id="IPR020843">
    <property type="entry name" value="ER"/>
</dbReference>
<gene>
    <name evidence="2" type="ORF">M422DRAFT_270569</name>
</gene>
<evidence type="ECO:0000259" key="1">
    <source>
        <dbReference type="SMART" id="SM00829"/>
    </source>
</evidence>
<dbReference type="EMBL" id="KN837313">
    <property type="protein sequence ID" value="KIJ28164.1"/>
    <property type="molecule type" value="Genomic_DNA"/>
</dbReference>
<protein>
    <recommendedName>
        <fullName evidence="1">Enoyl reductase (ER) domain-containing protein</fullName>
    </recommendedName>
</protein>
<dbReference type="HOGENOM" id="CLU_026673_29_1_1"/>
<evidence type="ECO:0000313" key="2">
    <source>
        <dbReference type="EMBL" id="KIJ28164.1"/>
    </source>
</evidence>
<accession>A0A0C9U226</accession>